<accession>A0A3D2XB79</accession>
<evidence type="ECO:0000313" key="1">
    <source>
        <dbReference type="EMBL" id="HCL03608.1"/>
    </source>
</evidence>
<dbReference type="AlphaFoldDB" id="A0A3D2XB79"/>
<evidence type="ECO:0000313" key="2">
    <source>
        <dbReference type="Proteomes" id="UP000262969"/>
    </source>
</evidence>
<gene>
    <name evidence="1" type="ORF">DHW61_14575</name>
</gene>
<dbReference type="InterPro" id="IPR027417">
    <property type="entry name" value="P-loop_NTPase"/>
</dbReference>
<reference evidence="1 2" key="1">
    <citation type="journal article" date="2018" name="Nat. Biotechnol.">
        <title>A standardized bacterial taxonomy based on genome phylogeny substantially revises the tree of life.</title>
        <authorList>
            <person name="Parks D.H."/>
            <person name="Chuvochina M."/>
            <person name="Waite D.W."/>
            <person name="Rinke C."/>
            <person name="Skarshewski A."/>
            <person name="Chaumeil P.A."/>
            <person name="Hugenholtz P."/>
        </authorList>
    </citation>
    <scope>NUCLEOTIDE SEQUENCE [LARGE SCALE GENOMIC DNA]</scope>
    <source>
        <strain evidence="1">UBA11728</strain>
    </source>
</reference>
<dbReference type="GO" id="GO:0016301">
    <property type="term" value="F:kinase activity"/>
    <property type="evidence" value="ECO:0007669"/>
    <property type="project" value="UniProtKB-KW"/>
</dbReference>
<organism evidence="1 2">
    <name type="scientific">Lachnoclostridium phytofermentans</name>
    <dbReference type="NCBI Taxonomy" id="66219"/>
    <lineage>
        <taxon>Bacteria</taxon>
        <taxon>Bacillati</taxon>
        <taxon>Bacillota</taxon>
        <taxon>Clostridia</taxon>
        <taxon>Lachnospirales</taxon>
        <taxon>Lachnospiraceae</taxon>
    </lineage>
</organism>
<sequence length="173" mass="20353">MVILITGSSHTGKTALAQKLLKKYEFPYLSQDHLKMGLIRSGFSTLTPEDDVEDIIQVLWPITREIIKTCIENKQNLVIEGCYIPFDYKKDFKDDYLKYIKFNCLIFSTNYINKHYEVIMKHASIIECRDEDDAKYCTKEMLLRENSLNLEKCIESNNEYTLIDNRYDVDIVL</sequence>
<protein>
    <submittedName>
        <fullName evidence="1">Adenylate kinase</fullName>
    </submittedName>
</protein>
<dbReference type="EMBL" id="DPVV01000483">
    <property type="protein sequence ID" value="HCL03608.1"/>
    <property type="molecule type" value="Genomic_DNA"/>
</dbReference>
<keyword evidence="1" id="KW-0418">Kinase</keyword>
<proteinExistence type="predicted"/>
<dbReference type="Proteomes" id="UP000262969">
    <property type="component" value="Unassembled WGS sequence"/>
</dbReference>
<dbReference type="SUPFAM" id="SSF52540">
    <property type="entry name" value="P-loop containing nucleoside triphosphate hydrolases"/>
    <property type="match status" value="1"/>
</dbReference>
<dbReference type="Gene3D" id="3.40.50.300">
    <property type="entry name" value="P-loop containing nucleotide triphosphate hydrolases"/>
    <property type="match status" value="1"/>
</dbReference>
<comment type="caution">
    <text evidence="1">The sequence shown here is derived from an EMBL/GenBank/DDBJ whole genome shotgun (WGS) entry which is preliminary data.</text>
</comment>
<keyword evidence="1" id="KW-0808">Transferase</keyword>
<name>A0A3D2XB79_9FIRM</name>